<comment type="caution">
    <text evidence="3">The sequence shown here is derived from an EMBL/GenBank/DDBJ whole genome shotgun (WGS) entry which is preliminary data.</text>
</comment>
<evidence type="ECO:0000313" key="3">
    <source>
        <dbReference type="EMBL" id="OUY08765.1"/>
    </source>
</evidence>
<dbReference type="GO" id="GO:0016757">
    <property type="term" value="F:glycosyltransferase activity"/>
    <property type="evidence" value="ECO:0007669"/>
    <property type="project" value="InterPro"/>
</dbReference>
<reference evidence="3 4" key="1">
    <citation type="submission" date="2017-05" db="EMBL/GenBank/DDBJ databases">
        <title>Acinetobacter populi ANC 5415 (= PBJ7), whole genome shotgun sequencing project.</title>
        <authorList>
            <person name="Nemec A."/>
            <person name="Radolfova-Krizova L."/>
        </authorList>
    </citation>
    <scope>NUCLEOTIDE SEQUENCE [LARGE SCALE GENOMIC DNA]</scope>
    <source>
        <strain evidence="3 4">PBJ7</strain>
    </source>
</reference>
<dbReference type="AlphaFoldDB" id="A0A1Z9Z2T2"/>
<feature type="domain" description="Glycosyl transferase family 1" evidence="1">
    <location>
        <begin position="226"/>
        <end position="379"/>
    </location>
</feature>
<dbReference type="EMBL" id="NEXX01000001">
    <property type="protein sequence ID" value="OUY08765.1"/>
    <property type="molecule type" value="Genomic_DNA"/>
</dbReference>
<sequence length="419" mass="47394">MPPQVPTLLLDQTASTAYFDRTKTIDLDKNKIAQHCLNIAIVSETWPPEINGVSFSMLQLAKGLQKRGHKILLIRPQQKTRSHDFIPDMECLVKSQSIPKYRQLQFGLPQVFKIGQAFDQFKPDIVHIVTEGPLGLAALNQAKLRQIPISSGFHSAFHDFSRHFDLAFLLKPLQQYLRWFHNNTDLTCVPSQFTLDQLQTFGVKCAMRVIGRGVDASRFNTHYRSETLRKQWQADQETTVLLSVGRVSPEKELPVIFSAFHQLKRTQKNRKFVLVVVGDGPILATYQQDYPDVMFMGAQTGEVLSQCYASADVFVFPSQVETFGNVVLEAMASGLPVLAYNYACAGQMLEQAQTGWLVPLGECNLWQQKLLQLPELKTLRQMGELAAIKAKDKGWEKPVADFEMALSQFAKKPMVYARM</sequence>
<dbReference type="InterPro" id="IPR028098">
    <property type="entry name" value="Glyco_trans_4-like_N"/>
</dbReference>
<dbReference type="RefSeq" id="WP_087619427.1">
    <property type="nucleotide sequence ID" value="NZ_NEXX01000001.1"/>
</dbReference>
<dbReference type="OrthoDB" id="9802525at2"/>
<organism evidence="3 4">
    <name type="scientific">Acinetobacter populi</name>
    <dbReference type="NCBI Taxonomy" id="1582270"/>
    <lineage>
        <taxon>Bacteria</taxon>
        <taxon>Pseudomonadati</taxon>
        <taxon>Pseudomonadota</taxon>
        <taxon>Gammaproteobacteria</taxon>
        <taxon>Moraxellales</taxon>
        <taxon>Moraxellaceae</taxon>
        <taxon>Acinetobacter</taxon>
    </lineage>
</organism>
<evidence type="ECO:0000259" key="2">
    <source>
        <dbReference type="Pfam" id="PF13439"/>
    </source>
</evidence>
<dbReference type="Proteomes" id="UP000196536">
    <property type="component" value="Unassembled WGS sequence"/>
</dbReference>
<name>A0A1Z9Z2T2_9GAMM</name>
<keyword evidence="4" id="KW-1185">Reference proteome</keyword>
<dbReference type="PANTHER" id="PTHR45947">
    <property type="entry name" value="SULFOQUINOVOSYL TRANSFERASE SQD2"/>
    <property type="match status" value="1"/>
</dbReference>
<proteinExistence type="predicted"/>
<keyword evidence="3" id="KW-0808">Transferase</keyword>
<feature type="domain" description="Glycosyltransferase subfamily 4-like N-terminal" evidence="2">
    <location>
        <begin position="50"/>
        <end position="218"/>
    </location>
</feature>
<dbReference type="CDD" id="cd03814">
    <property type="entry name" value="GT4-like"/>
    <property type="match status" value="1"/>
</dbReference>
<dbReference type="InterPro" id="IPR050194">
    <property type="entry name" value="Glycosyltransferase_grp1"/>
</dbReference>
<accession>A0A1Z9Z2T2</accession>
<dbReference type="PANTHER" id="PTHR45947:SF3">
    <property type="entry name" value="SULFOQUINOVOSYL TRANSFERASE SQD2"/>
    <property type="match status" value="1"/>
</dbReference>
<dbReference type="InterPro" id="IPR001296">
    <property type="entry name" value="Glyco_trans_1"/>
</dbReference>
<dbReference type="Gene3D" id="3.40.50.2000">
    <property type="entry name" value="Glycogen Phosphorylase B"/>
    <property type="match status" value="2"/>
</dbReference>
<gene>
    <name evidence="3" type="ORF">CAP51_03890</name>
</gene>
<protein>
    <submittedName>
        <fullName evidence="3">Glycosyl transferase</fullName>
    </submittedName>
</protein>
<evidence type="ECO:0000313" key="4">
    <source>
        <dbReference type="Proteomes" id="UP000196536"/>
    </source>
</evidence>
<dbReference type="Pfam" id="PF00534">
    <property type="entry name" value="Glycos_transf_1"/>
    <property type="match status" value="1"/>
</dbReference>
<evidence type="ECO:0000259" key="1">
    <source>
        <dbReference type="Pfam" id="PF00534"/>
    </source>
</evidence>
<dbReference type="Pfam" id="PF13439">
    <property type="entry name" value="Glyco_transf_4"/>
    <property type="match status" value="1"/>
</dbReference>
<dbReference type="SUPFAM" id="SSF53756">
    <property type="entry name" value="UDP-Glycosyltransferase/glycogen phosphorylase"/>
    <property type="match status" value="1"/>
</dbReference>